<evidence type="ECO:0000259" key="1">
    <source>
        <dbReference type="Pfam" id="PF13524"/>
    </source>
</evidence>
<reference evidence="2" key="1">
    <citation type="submission" date="2020-05" db="EMBL/GenBank/DDBJ databases">
        <title>Nod-independent and nitrogen-fixing Bradyrhizobium aeschynomene sp. nov. isolated from nodules of Aeschynomene indica.</title>
        <authorList>
            <person name="Zhang Z."/>
        </authorList>
    </citation>
    <scope>NUCLEOTIDE SEQUENCE</scope>
    <source>
        <strain evidence="2">83012</strain>
    </source>
</reference>
<name>A0ABX2CJ68_9BRAD</name>
<dbReference type="InterPro" id="IPR055259">
    <property type="entry name" value="YkvP/CgeB_Glyco_trans-like"/>
</dbReference>
<protein>
    <submittedName>
        <fullName evidence="2">Glycosyltransferase</fullName>
    </submittedName>
</protein>
<dbReference type="RefSeq" id="WP_172113314.1">
    <property type="nucleotide sequence ID" value="NZ_JABFDN010000010.1"/>
</dbReference>
<dbReference type="EMBL" id="JABFDN010000010">
    <property type="protein sequence ID" value="NPU68237.1"/>
    <property type="molecule type" value="Genomic_DNA"/>
</dbReference>
<organism evidence="2 3">
    <name type="scientific">Bradyrhizobium aeschynomenes</name>
    <dbReference type="NCBI Taxonomy" id="2734909"/>
    <lineage>
        <taxon>Bacteria</taxon>
        <taxon>Pseudomonadati</taxon>
        <taxon>Pseudomonadota</taxon>
        <taxon>Alphaproteobacteria</taxon>
        <taxon>Hyphomicrobiales</taxon>
        <taxon>Nitrobacteraceae</taxon>
        <taxon>Bradyrhizobium</taxon>
    </lineage>
</organism>
<accession>A0ABX2CJ68</accession>
<feature type="domain" description="Spore protein YkvP/CgeB glycosyl transferase-like" evidence="1">
    <location>
        <begin position="210"/>
        <end position="341"/>
    </location>
</feature>
<keyword evidence="3" id="KW-1185">Reference proteome</keyword>
<comment type="caution">
    <text evidence="2">The sequence shown here is derived from an EMBL/GenBank/DDBJ whole genome shotgun (WGS) entry which is preliminary data.</text>
</comment>
<dbReference type="Proteomes" id="UP000886476">
    <property type="component" value="Unassembled WGS sequence"/>
</dbReference>
<dbReference type="Pfam" id="PF13524">
    <property type="entry name" value="Glyco_trans_1_2"/>
    <property type="match status" value="1"/>
</dbReference>
<evidence type="ECO:0000313" key="2">
    <source>
        <dbReference type="EMBL" id="NPU68237.1"/>
    </source>
</evidence>
<gene>
    <name evidence="2" type="ORF">HL667_24775</name>
</gene>
<evidence type="ECO:0000313" key="3">
    <source>
        <dbReference type="Proteomes" id="UP000886476"/>
    </source>
</evidence>
<proteinExistence type="predicted"/>
<sequence>MNSQPDDPRVLVFSLRNIFGRALNRGPHVEFEDIICEVDSAELLAPMLDPSSRRASFATRLAYHAPVLLNPGLPRVPRRRQYDVLFAVCGFPQDLIMFDAIEDLRAACKTSVCLLDELWIKEIAKHRHFLKVLAKFDIVMPFQINTVKPLSEEIGQACVHLPLAIDTMRFCPYPDPPERVIDVYSMGRRSPVIHQTLRAMAQDGDFFYLHDTIGGSQAIDLGEHRTQVANLAKRSRYFLVNPGKFDEPGETGRQVEFGYRYFEGAAAGAIMLGERPDNDLFPRLFDWPDAMIHVPHTSGDIDRVIRELDRDLDRQETMRRAGMAQTLLRHDWVYRWETILDAVGLQPLPGLAVRKDRLKALAEMASGQGPARQAKLNRAPILARS</sequence>